<evidence type="ECO:0000313" key="4">
    <source>
        <dbReference type="Proteomes" id="UP000305233"/>
    </source>
</evidence>
<keyword evidence="2" id="KW-0812">Transmembrane</keyword>
<gene>
    <name evidence="3" type="ORF">E8P82_05525</name>
</gene>
<comment type="caution">
    <text evidence="3">The sequence shown here is derived from an EMBL/GenBank/DDBJ whole genome shotgun (WGS) entry which is preliminary data.</text>
</comment>
<evidence type="ECO:0000256" key="1">
    <source>
        <dbReference type="SAM" id="MobiDB-lite"/>
    </source>
</evidence>
<evidence type="ECO:0000313" key="3">
    <source>
        <dbReference type="EMBL" id="THJ67548.1"/>
    </source>
</evidence>
<keyword evidence="2" id="KW-0472">Membrane</keyword>
<keyword evidence="4" id="KW-1185">Reference proteome</keyword>
<organism evidence="3 4">
    <name type="scientific">Arthrobacter echini</name>
    <dbReference type="NCBI Taxonomy" id="1529066"/>
    <lineage>
        <taxon>Bacteria</taxon>
        <taxon>Bacillati</taxon>
        <taxon>Actinomycetota</taxon>
        <taxon>Actinomycetes</taxon>
        <taxon>Micrococcales</taxon>
        <taxon>Micrococcaceae</taxon>
        <taxon>Arthrobacter</taxon>
    </lineage>
</organism>
<dbReference type="RefSeq" id="WP_136453487.1">
    <property type="nucleotide sequence ID" value="NZ_SSWH01000003.1"/>
</dbReference>
<feature type="region of interest" description="Disordered" evidence="1">
    <location>
        <begin position="147"/>
        <end position="190"/>
    </location>
</feature>
<dbReference type="Proteomes" id="UP000305233">
    <property type="component" value="Unassembled WGS sequence"/>
</dbReference>
<dbReference type="AlphaFoldDB" id="A0A4S5E7J5"/>
<name>A0A4S5E7J5_9MICC</name>
<keyword evidence="2" id="KW-1133">Transmembrane helix</keyword>
<evidence type="ECO:0008006" key="5">
    <source>
        <dbReference type="Google" id="ProtNLM"/>
    </source>
</evidence>
<dbReference type="EMBL" id="SSWH01000003">
    <property type="protein sequence ID" value="THJ67548.1"/>
    <property type="molecule type" value="Genomic_DNA"/>
</dbReference>
<feature type="transmembrane region" description="Helical" evidence="2">
    <location>
        <begin position="60"/>
        <end position="82"/>
    </location>
</feature>
<protein>
    <recommendedName>
        <fullName evidence="5">Cell division protein FtsL</fullName>
    </recommendedName>
</protein>
<sequence length="190" mass="19674">MSQAVTVDKRHGTAAFSGSGALAVEPGRLTGIAADVGAPERTRTPLTVVPARSVRRRLPLAVFLLALLAGALATVLMLNISVSGTQYELVRLRNEQVALTQQNEALVLEIQTRQAPQNLAARAAKLGMVPSPSFGTIDLESKRVTGVPEPAVEGSEPGVLIAPPNLTGTPAPAAPEEDAGEESAAAEDSR</sequence>
<reference evidence="3 4" key="1">
    <citation type="submission" date="2019-04" db="EMBL/GenBank/DDBJ databases">
        <authorList>
            <person name="Liu Q."/>
            <person name="Xin Y.-H."/>
        </authorList>
    </citation>
    <scope>NUCLEOTIDE SEQUENCE [LARGE SCALE GENOMIC DNA]</scope>
    <source>
        <strain evidence="3 4">AM23</strain>
    </source>
</reference>
<evidence type="ECO:0000256" key="2">
    <source>
        <dbReference type="SAM" id="Phobius"/>
    </source>
</evidence>
<proteinExistence type="predicted"/>
<feature type="compositionally biased region" description="Acidic residues" evidence="1">
    <location>
        <begin position="175"/>
        <end position="190"/>
    </location>
</feature>
<dbReference type="OrthoDB" id="4967010at2"/>
<accession>A0A4S5E7J5</accession>